<feature type="chain" id="PRO_5003823337" evidence="1">
    <location>
        <begin position="18"/>
        <end position="139"/>
    </location>
</feature>
<evidence type="ECO:0000313" key="2">
    <source>
        <dbReference type="EMBL" id="EJW70774.1"/>
    </source>
</evidence>
<evidence type="ECO:0000256" key="1">
    <source>
        <dbReference type="SAM" id="SignalP"/>
    </source>
</evidence>
<dbReference type="Proteomes" id="UP000004810">
    <property type="component" value="Unassembled WGS sequence"/>
</dbReference>
<name>J9E5Y9_WUCBA</name>
<organism evidence="2 3">
    <name type="scientific">Wuchereria bancrofti</name>
    <dbReference type="NCBI Taxonomy" id="6293"/>
    <lineage>
        <taxon>Eukaryota</taxon>
        <taxon>Metazoa</taxon>
        <taxon>Ecdysozoa</taxon>
        <taxon>Nematoda</taxon>
        <taxon>Chromadorea</taxon>
        <taxon>Rhabditida</taxon>
        <taxon>Spirurina</taxon>
        <taxon>Spiruromorpha</taxon>
        <taxon>Filarioidea</taxon>
        <taxon>Onchocercidae</taxon>
        <taxon>Wuchereria</taxon>
    </lineage>
</organism>
<feature type="signal peptide" evidence="1">
    <location>
        <begin position="1"/>
        <end position="17"/>
    </location>
</feature>
<dbReference type="GO" id="GO:0070628">
    <property type="term" value="F:proteasome binding"/>
    <property type="evidence" value="ECO:0007669"/>
    <property type="project" value="InterPro"/>
</dbReference>
<dbReference type="AlphaFoldDB" id="J9E5Y9"/>
<protein>
    <submittedName>
        <fullName evidence="2">Uncharacterized protein</fullName>
    </submittedName>
</protein>
<keyword evidence="1" id="KW-0732">Signal</keyword>
<sequence>MSRAVCLLNLFLPTCMEQEMHMKYGASLWFDEMWHWFTILETNSSYESKIEGLLARLSRECPGLIDWHDKYDIIMTRVLRALNLEIGQGTERVNICSTTSFHLDHAAIWLAYMLGGPNNGLVSVLLDDLFISLTYASDS</sequence>
<gene>
    <name evidence="2" type="ORF">WUBG_18317</name>
</gene>
<dbReference type="GO" id="GO:0016504">
    <property type="term" value="F:peptidase activator activity"/>
    <property type="evidence" value="ECO:0007669"/>
    <property type="project" value="InterPro"/>
</dbReference>
<dbReference type="PANTHER" id="PTHR32170">
    <property type="entry name" value="PROTEASOME ACTIVATOR COMPLEX SUBUNIT 4"/>
    <property type="match status" value="1"/>
</dbReference>
<evidence type="ECO:0000313" key="3">
    <source>
        <dbReference type="Proteomes" id="UP000004810"/>
    </source>
</evidence>
<dbReference type="GO" id="GO:0005634">
    <property type="term" value="C:nucleus"/>
    <property type="evidence" value="ECO:0007669"/>
    <property type="project" value="TreeGrafter"/>
</dbReference>
<comment type="caution">
    <text evidence="2">The sequence shown here is derived from an EMBL/GenBank/DDBJ whole genome shotgun (WGS) entry which is preliminary data.</text>
</comment>
<dbReference type="EMBL" id="ADBV01020603">
    <property type="protein sequence ID" value="EJW70774.1"/>
    <property type="molecule type" value="Genomic_DNA"/>
</dbReference>
<accession>J9E5Y9</accession>
<proteinExistence type="predicted"/>
<dbReference type="GO" id="GO:0005829">
    <property type="term" value="C:cytosol"/>
    <property type="evidence" value="ECO:0007669"/>
    <property type="project" value="TreeGrafter"/>
</dbReference>
<dbReference type="PANTHER" id="PTHR32170:SF3">
    <property type="entry name" value="PROTEASOME ACTIVATOR COMPLEX SUBUNIT 4"/>
    <property type="match status" value="1"/>
</dbReference>
<dbReference type="GO" id="GO:0010499">
    <property type="term" value="P:proteasomal ubiquitin-independent protein catabolic process"/>
    <property type="evidence" value="ECO:0007669"/>
    <property type="project" value="TreeGrafter"/>
</dbReference>
<reference evidence="3" key="1">
    <citation type="submission" date="2012-08" db="EMBL/GenBank/DDBJ databases">
        <title>The Genome Sequence of Wuchereria bancrofti.</title>
        <authorList>
            <person name="Nutman T.B."/>
            <person name="Fink D.L."/>
            <person name="Russ C."/>
            <person name="Young S."/>
            <person name="Zeng Q."/>
            <person name="Koehrsen M."/>
            <person name="Alvarado L."/>
            <person name="Berlin A."/>
            <person name="Chapman S.B."/>
            <person name="Chen Z."/>
            <person name="Freedman E."/>
            <person name="Gellesch M."/>
            <person name="Goldberg J."/>
            <person name="Griggs A."/>
            <person name="Gujja S."/>
            <person name="Heilman E.R."/>
            <person name="Heiman D."/>
            <person name="Hepburn T."/>
            <person name="Howarth C."/>
            <person name="Jen D."/>
            <person name="Larson L."/>
            <person name="Lewis B."/>
            <person name="Mehta T."/>
            <person name="Park D."/>
            <person name="Pearson M."/>
            <person name="Roberts A."/>
            <person name="Saif S."/>
            <person name="Shea T."/>
            <person name="Shenoy N."/>
            <person name="Sisk P."/>
            <person name="Stolte C."/>
            <person name="Sykes S."/>
            <person name="Walk T."/>
            <person name="White J."/>
            <person name="Yandava C."/>
            <person name="Haas B."/>
            <person name="Henn M.R."/>
            <person name="Nusbaum C."/>
            <person name="Birren B."/>
        </authorList>
    </citation>
    <scope>NUCLEOTIDE SEQUENCE [LARGE SCALE GENOMIC DNA]</scope>
    <source>
        <strain evidence="3">NA</strain>
    </source>
</reference>
<dbReference type="InterPro" id="IPR035309">
    <property type="entry name" value="PSME4"/>
</dbReference>